<evidence type="ECO:0000256" key="1">
    <source>
        <dbReference type="SAM" id="MobiDB-lite"/>
    </source>
</evidence>
<organism evidence="2 3">
    <name type="scientific">Exophiala sideris</name>
    <dbReference type="NCBI Taxonomy" id="1016849"/>
    <lineage>
        <taxon>Eukaryota</taxon>
        <taxon>Fungi</taxon>
        <taxon>Dikarya</taxon>
        <taxon>Ascomycota</taxon>
        <taxon>Pezizomycotina</taxon>
        <taxon>Eurotiomycetes</taxon>
        <taxon>Chaetothyriomycetidae</taxon>
        <taxon>Chaetothyriales</taxon>
        <taxon>Herpotrichiellaceae</taxon>
        <taxon>Exophiala</taxon>
    </lineage>
</organism>
<dbReference type="EMBL" id="JAVRRF010000040">
    <property type="protein sequence ID" value="KAK5050158.1"/>
    <property type="molecule type" value="Genomic_DNA"/>
</dbReference>
<reference evidence="2 3" key="1">
    <citation type="submission" date="2023-08" db="EMBL/GenBank/DDBJ databases">
        <title>Black Yeasts Isolated from many extreme environments.</title>
        <authorList>
            <person name="Coleine C."/>
            <person name="Stajich J.E."/>
            <person name="Selbmann L."/>
        </authorList>
    </citation>
    <scope>NUCLEOTIDE SEQUENCE [LARGE SCALE GENOMIC DNA]</scope>
    <source>
        <strain evidence="2 3">CCFEE 6328</strain>
    </source>
</reference>
<sequence>MIALQDPVDSQPPAHGAPNVQYGALSPFRSLLPPKDWPKVETLPTSTATEWYESKKHLPQLEEFLNGLRLENMDRPWKGFTNDGQVVEDVHIYNDDEGAPIEKMNAAASRLLSVMSEAEYARSVFDSVEADEIRMWSNPEFYVNPGGLRLDECSEDIQKAVHDLLRASLSPTGYRKLQGCCLINGFLGSLVDGSKVMNEHSYNFRLFGQPDFVKPWAFTFFGHHLCIAVMVQGRRMVIGPSFMGAEPDYIDEGPHAGLRLFSTEEAVSLGLMRSLSPAQRVLAVTHPSVLPDDLPPGRWAPHDERHVGGAGQDNRIVQYEGCPVSLFDASQKEDVVRLFTAFNEYYPSPVLRYRTQLFKSHLNEAYFAWIGDCEGDEPYYFRIHSPVAFMEFDFHAGVFLTNTEPAKCHIHTINRLPNGGDYGRALLDAYRRKDEHVRI</sequence>
<protein>
    <recommendedName>
        <fullName evidence="4">SnoaL-like domain-containing protein</fullName>
    </recommendedName>
</protein>
<proteinExistence type="predicted"/>
<evidence type="ECO:0000313" key="3">
    <source>
        <dbReference type="Proteomes" id="UP001345691"/>
    </source>
</evidence>
<evidence type="ECO:0000313" key="2">
    <source>
        <dbReference type="EMBL" id="KAK5050158.1"/>
    </source>
</evidence>
<evidence type="ECO:0008006" key="4">
    <source>
        <dbReference type="Google" id="ProtNLM"/>
    </source>
</evidence>
<name>A0ABR0IWV7_9EURO</name>
<dbReference type="PANTHER" id="PTHR37489">
    <property type="entry name" value="DUF3500 DOMAIN-CONTAINING PROTEIN"/>
    <property type="match status" value="1"/>
</dbReference>
<dbReference type="PANTHER" id="PTHR37489:SF1">
    <property type="entry name" value="DUF3500 DOMAIN-CONTAINING PROTEIN"/>
    <property type="match status" value="1"/>
</dbReference>
<feature type="region of interest" description="Disordered" evidence="1">
    <location>
        <begin position="1"/>
        <end position="20"/>
    </location>
</feature>
<dbReference type="Proteomes" id="UP001345691">
    <property type="component" value="Unassembled WGS sequence"/>
</dbReference>
<keyword evidence="3" id="KW-1185">Reference proteome</keyword>
<accession>A0ABR0IWV7</accession>
<comment type="caution">
    <text evidence="2">The sequence shown here is derived from an EMBL/GenBank/DDBJ whole genome shotgun (WGS) entry which is preliminary data.</text>
</comment>
<gene>
    <name evidence="2" type="ORF">LTR69_010792</name>
</gene>
<dbReference type="InterPro" id="IPR021889">
    <property type="entry name" value="DUF3500"/>
</dbReference>
<dbReference type="Pfam" id="PF12006">
    <property type="entry name" value="DUF3500"/>
    <property type="match status" value="1"/>
</dbReference>